<gene>
    <name evidence="5" type="ORF">EDC64_10471</name>
</gene>
<feature type="binding site" evidence="2">
    <location>
        <begin position="129"/>
        <end position="132"/>
    </location>
    <ligand>
        <name>glutathione</name>
        <dbReference type="ChEBI" id="CHEBI:57925"/>
    </ligand>
</feature>
<dbReference type="InterPro" id="IPR040079">
    <property type="entry name" value="Glutathione_S-Trfase"/>
</dbReference>
<evidence type="ECO:0000313" key="5">
    <source>
        <dbReference type="EMBL" id="TCT05514.1"/>
    </source>
</evidence>
<dbReference type="GO" id="GO:0005737">
    <property type="term" value="C:cytoplasm"/>
    <property type="evidence" value="ECO:0007669"/>
    <property type="project" value="TreeGrafter"/>
</dbReference>
<name>A0A4R3LXX1_9HYPH</name>
<dbReference type="OrthoDB" id="9769158at2"/>
<dbReference type="GO" id="GO:0004364">
    <property type="term" value="F:glutathione transferase activity"/>
    <property type="evidence" value="ECO:0007669"/>
    <property type="project" value="InterPro"/>
</dbReference>
<feature type="domain" description="GST C-terminal" evidence="4">
    <location>
        <begin position="171"/>
        <end position="305"/>
    </location>
</feature>
<proteinExistence type="predicted"/>
<evidence type="ECO:0000256" key="3">
    <source>
        <dbReference type="PIRSR" id="PIRSR015753-3"/>
    </source>
</evidence>
<dbReference type="InterPro" id="IPR010987">
    <property type="entry name" value="Glutathione-S-Trfase_C-like"/>
</dbReference>
<dbReference type="Gene3D" id="1.20.1050.10">
    <property type="match status" value="1"/>
</dbReference>
<protein>
    <submittedName>
        <fullName evidence="5">Putative glutathione S-transferase</fullName>
    </submittedName>
</protein>
<dbReference type="InterPro" id="IPR016639">
    <property type="entry name" value="GST_Omega/GSH"/>
</dbReference>
<dbReference type="SUPFAM" id="SSF47616">
    <property type="entry name" value="GST C-terminal domain-like"/>
    <property type="match status" value="1"/>
</dbReference>
<dbReference type="SUPFAM" id="SSF52833">
    <property type="entry name" value="Thioredoxin-like"/>
    <property type="match status" value="1"/>
</dbReference>
<feature type="site" description="Lowers pKa of active site Cys" evidence="3">
    <location>
        <position position="252"/>
    </location>
</feature>
<dbReference type="AlphaFoldDB" id="A0A4R3LXX1"/>
<reference evidence="5 6" key="1">
    <citation type="submission" date="2019-03" db="EMBL/GenBank/DDBJ databases">
        <title>Genomic Encyclopedia of Type Strains, Phase IV (KMG-IV): sequencing the most valuable type-strain genomes for metagenomic binning, comparative biology and taxonomic classification.</title>
        <authorList>
            <person name="Goeker M."/>
        </authorList>
    </citation>
    <scope>NUCLEOTIDE SEQUENCE [LARGE SCALE GENOMIC DNA]</scope>
    <source>
        <strain evidence="5 6">DSM 9035</strain>
    </source>
</reference>
<accession>A0A4R3LXX1</accession>
<dbReference type="PROSITE" id="PS50405">
    <property type="entry name" value="GST_CTER"/>
    <property type="match status" value="1"/>
</dbReference>
<sequence length="318" mass="35863">MGQLVEGQWIAGDAFADKADGRFKRQDSRFRNWITPDGRPGPTGEGGFPGEPGRYHLYVSLACPWAHRTLIMRRFKGLEAMIGLSVVHFLMREDGWTFAPDPCVTGDPILGAAYLHQIYTAADPAYTGKVTVPVLWDKTRGTIVSNESADILRMFNSAFDAVGAAEGDYYPVPLRDEIDAVNDRIYRTLNNGVYRAGFAANQTAYEEAVVPLFETLDWLEARLAQSRWLLGDALTEADIRLFTTLIRFDPVYHGHFKCNLRRIVDYPAVWRYVRAFLALPGVDETVNFAHIKRHYYESHRQINPFGVVPIGPDIDFSA</sequence>
<dbReference type="SFLD" id="SFLDG01206">
    <property type="entry name" value="Xi.1"/>
    <property type="match status" value="1"/>
</dbReference>
<dbReference type="Gene3D" id="3.40.30.10">
    <property type="entry name" value="Glutaredoxin"/>
    <property type="match status" value="1"/>
</dbReference>
<dbReference type="FunFam" id="3.40.30.10:FF:000058">
    <property type="entry name" value="Glutathione S-transferase, omega"/>
    <property type="match status" value="1"/>
</dbReference>
<evidence type="ECO:0000259" key="4">
    <source>
        <dbReference type="PROSITE" id="PS50405"/>
    </source>
</evidence>
<dbReference type="Pfam" id="PF13410">
    <property type="entry name" value="GST_C_2"/>
    <property type="match status" value="1"/>
</dbReference>
<organism evidence="5 6">
    <name type="scientific">Aquabacter spiritensis</name>
    <dbReference type="NCBI Taxonomy" id="933073"/>
    <lineage>
        <taxon>Bacteria</taxon>
        <taxon>Pseudomonadati</taxon>
        <taxon>Pseudomonadota</taxon>
        <taxon>Alphaproteobacteria</taxon>
        <taxon>Hyphomicrobiales</taxon>
        <taxon>Xanthobacteraceae</taxon>
        <taxon>Aquabacter</taxon>
    </lineage>
</organism>
<dbReference type="CDD" id="cd03190">
    <property type="entry name" value="GST_C_Omega_like"/>
    <property type="match status" value="1"/>
</dbReference>
<dbReference type="EMBL" id="SMAI01000004">
    <property type="protein sequence ID" value="TCT05514.1"/>
    <property type="molecule type" value="Genomic_DNA"/>
</dbReference>
<evidence type="ECO:0000313" key="6">
    <source>
        <dbReference type="Proteomes" id="UP000294664"/>
    </source>
</evidence>
<dbReference type="InterPro" id="IPR036282">
    <property type="entry name" value="Glutathione-S-Trfase_C_sf"/>
</dbReference>
<dbReference type="Proteomes" id="UP000294664">
    <property type="component" value="Unassembled WGS sequence"/>
</dbReference>
<feature type="active site" description="Nucleophile" evidence="1">
    <location>
        <position position="63"/>
    </location>
</feature>
<dbReference type="InterPro" id="IPR047047">
    <property type="entry name" value="GST_Omega-like_C"/>
</dbReference>
<dbReference type="PANTHER" id="PTHR32419:SF6">
    <property type="entry name" value="GLUTATHIONE S-TRANSFERASE OMEGA-LIKE 1-RELATED"/>
    <property type="match status" value="1"/>
</dbReference>
<evidence type="ECO:0000256" key="1">
    <source>
        <dbReference type="PIRSR" id="PIRSR015753-1"/>
    </source>
</evidence>
<keyword evidence="5" id="KW-0808">Transferase</keyword>
<dbReference type="SFLD" id="SFLDG01148">
    <property type="entry name" value="Xi_(cytGST)"/>
    <property type="match status" value="1"/>
</dbReference>
<feature type="binding site" evidence="2">
    <location>
        <begin position="147"/>
        <end position="148"/>
    </location>
    <ligand>
        <name>glutathione</name>
        <dbReference type="ChEBI" id="CHEBI:57925"/>
    </ligand>
</feature>
<feature type="site" description="Lowers pKa of active site Cys" evidence="3">
    <location>
        <position position="295"/>
    </location>
</feature>
<dbReference type="InterPro" id="IPR036249">
    <property type="entry name" value="Thioredoxin-like_sf"/>
</dbReference>
<dbReference type="Pfam" id="PF13409">
    <property type="entry name" value="GST_N_2"/>
    <property type="match status" value="1"/>
</dbReference>
<dbReference type="InterPro" id="IPR004045">
    <property type="entry name" value="Glutathione_S-Trfase_N"/>
</dbReference>
<keyword evidence="6" id="KW-1185">Reference proteome</keyword>
<feature type="active site" description="Proton donor/acceptor" evidence="1">
    <location>
        <position position="194"/>
    </location>
</feature>
<feature type="binding site" evidence="2">
    <location>
        <position position="96"/>
    </location>
    <ligand>
        <name>glutathione</name>
        <dbReference type="ChEBI" id="CHEBI:57925"/>
    </ligand>
</feature>
<comment type="caution">
    <text evidence="5">The sequence shown here is derived from an EMBL/GenBank/DDBJ whole genome shotgun (WGS) entry which is preliminary data.</text>
</comment>
<dbReference type="SFLD" id="SFLDS00019">
    <property type="entry name" value="Glutathione_Transferase_(cytos"/>
    <property type="match status" value="1"/>
</dbReference>
<evidence type="ECO:0000256" key="2">
    <source>
        <dbReference type="PIRSR" id="PIRSR015753-2"/>
    </source>
</evidence>
<dbReference type="PANTHER" id="PTHR32419">
    <property type="entry name" value="GLUTATHIONYL-HYDROQUINONE REDUCTASE"/>
    <property type="match status" value="1"/>
</dbReference>
<dbReference type="PIRSF" id="PIRSF015753">
    <property type="entry name" value="GST"/>
    <property type="match status" value="1"/>
</dbReference>
<dbReference type="RefSeq" id="WP_132030864.1">
    <property type="nucleotide sequence ID" value="NZ_SMAI01000004.1"/>
</dbReference>